<evidence type="ECO:0000256" key="8">
    <source>
        <dbReference type="ARBA" id="ARBA00047816"/>
    </source>
</evidence>
<dbReference type="InterPro" id="IPR001505">
    <property type="entry name" value="Copper_CuA"/>
</dbReference>
<organism evidence="11 12">
    <name type="scientific">Pseudonocardia oceani</name>
    <dbReference type="NCBI Taxonomy" id="2792013"/>
    <lineage>
        <taxon>Bacteria</taxon>
        <taxon>Bacillati</taxon>
        <taxon>Actinomycetota</taxon>
        <taxon>Actinomycetes</taxon>
        <taxon>Pseudonocardiales</taxon>
        <taxon>Pseudonocardiaceae</taxon>
        <taxon>Pseudonocardia</taxon>
    </lineage>
</organism>
<dbReference type="PROSITE" id="PS00078">
    <property type="entry name" value="COX2"/>
    <property type="match status" value="1"/>
</dbReference>
<evidence type="ECO:0000256" key="7">
    <source>
        <dbReference type="ARBA" id="ARBA00031399"/>
    </source>
</evidence>
<feature type="domain" description="Cytochrome oxidase subunit II copper A binding" evidence="10">
    <location>
        <begin position="93"/>
        <end position="212"/>
    </location>
</feature>
<comment type="function">
    <text evidence="6">Subunits I and II form the functional core of the enzyme complex. Electrons originating in cytochrome c are transferred via heme a and Cu(A) to the binuclear center formed by heme a3 and Cu(B).</text>
</comment>
<evidence type="ECO:0000256" key="6">
    <source>
        <dbReference type="ARBA" id="ARBA00024688"/>
    </source>
</evidence>
<dbReference type="Pfam" id="PF00116">
    <property type="entry name" value="COX2"/>
    <property type="match status" value="1"/>
</dbReference>
<proteinExistence type="inferred from homology"/>
<keyword evidence="3" id="KW-0813">Transport</keyword>
<evidence type="ECO:0000256" key="5">
    <source>
        <dbReference type="ARBA" id="ARBA00023136"/>
    </source>
</evidence>
<comment type="caution">
    <text evidence="11">The sequence shown here is derived from an EMBL/GenBank/DDBJ whole genome shotgun (WGS) entry which is preliminary data.</text>
</comment>
<keyword evidence="9" id="KW-1133">Transmembrane helix</keyword>
<dbReference type="PANTHER" id="PTHR22888">
    <property type="entry name" value="CYTOCHROME C OXIDASE, SUBUNIT II"/>
    <property type="match status" value="1"/>
</dbReference>
<evidence type="ECO:0000256" key="1">
    <source>
        <dbReference type="ARBA" id="ARBA00004370"/>
    </source>
</evidence>
<reference evidence="11 12" key="1">
    <citation type="submission" date="2020-11" db="EMBL/GenBank/DDBJ databases">
        <title>Pseudonocardia abyssalis sp. nov. and Pseudonocardia oceani sp. nov., description and phylogenomic analysis of two novel actinomycetes isolated from the deep Southern Ocean.</title>
        <authorList>
            <person name="Parra J."/>
        </authorList>
    </citation>
    <scope>NUCLEOTIDE SEQUENCE [LARGE SCALE GENOMIC DNA]</scope>
    <source>
        <strain evidence="12">KRD185</strain>
    </source>
</reference>
<dbReference type="Proteomes" id="UP000694300">
    <property type="component" value="Unassembled WGS sequence"/>
</dbReference>
<comment type="similarity">
    <text evidence="2">Belongs to the cytochrome c oxidase subunit 2 family.</text>
</comment>
<accession>A0ABS6UGA7</accession>
<feature type="transmembrane region" description="Helical" evidence="9">
    <location>
        <begin position="12"/>
        <end position="34"/>
    </location>
</feature>
<evidence type="ECO:0000256" key="9">
    <source>
        <dbReference type="SAM" id="Phobius"/>
    </source>
</evidence>
<keyword evidence="9" id="KW-0812">Transmembrane</keyword>
<evidence type="ECO:0000256" key="2">
    <source>
        <dbReference type="ARBA" id="ARBA00007866"/>
    </source>
</evidence>
<comment type="catalytic activity">
    <reaction evidence="8">
        <text>4 Fe(II)-[cytochrome c] + O2 + 8 H(+)(in) = 4 Fe(III)-[cytochrome c] + 2 H2O + 4 H(+)(out)</text>
        <dbReference type="Rhea" id="RHEA:11436"/>
        <dbReference type="Rhea" id="RHEA-COMP:10350"/>
        <dbReference type="Rhea" id="RHEA-COMP:14399"/>
        <dbReference type="ChEBI" id="CHEBI:15377"/>
        <dbReference type="ChEBI" id="CHEBI:15378"/>
        <dbReference type="ChEBI" id="CHEBI:15379"/>
        <dbReference type="ChEBI" id="CHEBI:29033"/>
        <dbReference type="ChEBI" id="CHEBI:29034"/>
        <dbReference type="EC" id="7.1.1.9"/>
    </reaction>
</comment>
<gene>
    <name evidence="11" type="ORF">I4I82_26755</name>
</gene>
<evidence type="ECO:0000313" key="12">
    <source>
        <dbReference type="Proteomes" id="UP000694300"/>
    </source>
</evidence>
<evidence type="ECO:0000256" key="4">
    <source>
        <dbReference type="ARBA" id="ARBA00022982"/>
    </source>
</evidence>
<dbReference type="EMBL" id="JADQDF010000001">
    <property type="protein sequence ID" value="MBW0131256.1"/>
    <property type="molecule type" value="Genomic_DNA"/>
</dbReference>
<evidence type="ECO:0000256" key="3">
    <source>
        <dbReference type="ARBA" id="ARBA00022448"/>
    </source>
</evidence>
<name>A0ABS6UGA7_9PSEU</name>
<protein>
    <recommendedName>
        <fullName evidence="7">Cytochrome aa3 subunit 2</fullName>
    </recommendedName>
</protein>
<keyword evidence="4" id="KW-0249">Electron transport</keyword>
<dbReference type="RefSeq" id="WP_218590248.1">
    <property type="nucleotide sequence ID" value="NZ_JADQDE010000049.1"/>
</dbReference>
<dbReference type="PROSITE" id="PS50857">
    <property type="entry name" value="COX2_CUA"/>
    <property type="match status" value="1"/>
</dbReference>
<feature type="transmembrane region" description="Helical" evidence="9">
    <location>
        <begin position="54"/>
        <end position="74"/>
    </location>
</feature>
<dbReference type="InterPro" id="IPR002429">
    <property type="entry name" value="CcO_II-like_C"/>
</dbReference>
<dbReference type="InterPro" id="IPR045187">
    <property type="entry name" value="CcO_II"/>
</dbReference>
<evidence type="ECO:0000313" key="11">
    <source>
        <dbReference type="EMBL" id="MBW0131256.1"/>
    </source>
</evidence>
<dbReference type="PANTHER" id="PTHR22888:SF9">
    <property type="entry name" value="CYTOCHROME C OXIDASE SUBUNIT 2"/>
    <property type="match status" value="1"/>
</dbReference>
<evidence type="ECO:0000259" key="10">
    <source>
        <dbReference type="PROSITE" id="PS50857"/>
    </source>
</evidence>
<comment type="subcellular location">
    <subcellularLocation>
        <location evidence="1">Membrane</location>
    </subcellularLocation>
</comment>
<keyword evidence="12" id="KW-1185">Reference proteome</keyword>
<keyword evidence="5 9" id="KW-0472">Membrane</keyword>
<sequence>MFYREVFERVFTLQLVIAAGVFVVVCGVLLVALVRNRARKRDHLPFAASENNPLEIGTAIVLSGVAAFLVWVSIQSNQELGGGAGVAVAEDRPAAAQIDVEAFRWCWEFGYRDTPVEVTGSCDRGDRPVLVVPAGEPVEFALRSRDVVHSFWVVDLGLKRDAYPDHVNALTMVFPEGRWPGRCSEFCGTHHVDMEFVVQAVPPDQYQQWLVSGGTGPAV</sequence>